<accession>A0A2M7G5R2</accession>
<dbReference type="Proteomes" id="UP000231019">
    <property type="component" value="Unassembled WGS sequence"/>
</dbReference>
<dbReference type="EMBL" id="PFFQ01000024">
    <property type="protein sequence ID" value="PIW17295.1"/>
    <property type="molecule type" value="Genomic_DNA"/>
</dbReference>
<gene>
    <name evidence="1" type="ORF">COW36_08945</name>
</gene>
<comment type="caution">
    <text evidence="1">The sequence shown here is derived from an EMBL/GenBank/DDBJ whole genome shotgun (WGS) entry which is preliminary data.</text>
</comment>
<protein>
    <submittedName>
        <fullName evidence="1">Uncharacterized protein</fullName>
    </submittedName>
</protein>
<proteinExistence type="predicted"/>
<reference evidence="1 2" key="1">
    <citation type="submission" date="2017-09" db="EMBL/GenBank/DDBJ databases">
        <title>Depth-based differentiation of microbial function through sediment-hosted aquifers and enrichment of novel symbionts in the deep terrestrial subsurface.</title>
        <authorList>
            <person name="Probst A.J."/>
            <person name="Ladd B."/>
            <person name="Jarett J.K."/>
            <person name="Geller-Mcgrath D.E."/>
            <person name="Sieber C.M."/>
            <person name="Emerson J.B."/>
            <person name="Anantharaman K."/>
            <person name="Thomas B.C."/>
            <person name="Malmstrom R."/>
            <person name="Stieglmeier M."/>
            <person name="Klingl A."/>
            <person name="Woyke T."/>
            <person name="Ryan C.M."/>
            <person name="Banfield J.F."/>
        </authorList>
    </citation>
    <scope>NUCLEOTIDE SEQUENCE [LARGE SCALE GENOMIC DNA]</scope>
    <source>
        <strain evidence="1">CG17_big_fil_post_rev_8_21_14_2_50_48_46</strain>
    </source>
</reference>
<evidence type="ECO:0000313" key="2">
    <source>
        <dbReference type="Proteomes" id="UP000231019"/>
    </source>
</evidence>
<dbReference type="AlphaFoldDB" id="A0A2M7G5R2"/>
<evidence type="ECO:0000313" key="1">
    <source>
        <dbReference type="EMBL" id="PIW17295.1"/>
    </source>
</evidence>
<name>A0A2M7G5R2_9BACT</name>
<sequence length="135" mass="14490">MQNTPSHLSPDDLACPDATRKKTIELTNSTPAHIHLPSNVKSFTLIASGPIYWRADFCSAVQENPGDLSDNAKDNVIPQDAGSVVWPNGDYINTISVMRQSAEAGTDTVIVIPGRGPDSGLEGITWDILPYAEEA</sequence>
<organism evidence="1 2">
    <name type="scientific">bacterium (Candidatus Blackallbacteria) CG17_big_fil_post_rev_8_21_14_2_50_48_46</name>
    <dbReference type="NCBI Taxonomy" id="2014261"/>
    <lineage>
        <taxon>Bacteria</taxon>
        <taxon>Candidatus Blackallbacteria</taxon>
    </lineage>
</organism>